<dbReference type="InterPro" id="IPR019346">
    <property type="entry name" value="Ribosomal_mL42"/>
</dbReference>
<evidence type="ECO:0000313" key="9">
    <source>
        <dbReference type="Ensembl" id="ENSEEEP00000062811.1"/>
    </source>
</evidence>
<dbReference type="GeneTree" id="ENSGT00940000165713"/>
<feature type="chain" id="PRO_5044206690" description="Large ribosomal subunit protein mL42" evidence="8">
    <location>
        <begin position="22"/>
        <end position="150"/>
    </location>
</feature>
<evidence type="ECO:0000256" key="3">
    <source>
        <dbReference type="ARBA" id="ARBA00022946"/>
    </source>
</evidence>
<name>A0AAY5F195_ELEEL</name>
<evidence type="ECO:0000313" key="10">
    <source>
        <dbReference type="Proteomes" id="UP000314983"/>
    </source>
</evidence>
<dbReference type="PANTHER" id="PTHR13450:SF4">
    <property type="entry name" value="LARGE RIBOSOMAL SUBUNIT PROTEIN ML42"/>
    <property type="match status" value="1"/>
</dbReference>
<keyword evidence="4" id="KW-0689">Ribosomal protein</keyword>
<keyword evidence="8" id="KW-0732">Signal</keyword>
<dbReference type="GO" id="GO:0005762">
    <property type="term" value="C:mitochondrial large ribosomal subunit"/>
    <property type="evidence" value="ECO:0007669"/>
    <property type="project" value="TreeGrafter"/>
</dbReference>
<keyword evidence="3" id="KW-0809">Transit peptide</keyword>
<keyword evidence="5" id="KW-0496">Mitochondrion</keyword>
<evidence type="ECO:0000256" key="2">
    <source>
        <dbReference type="ARBA" id="ARBA00005556"/>
    </source>
</evidence>
<organism evidence="9 10">
    <name type="scientific">Electrophorus electricus</name>
    <name type="common">Electric eel</name>
    <name type="synonym">Gymnotus electricus</name>
    <dbReference type="NCBI Taxonomy" id="8005"/>
    <lineage>
        <taxon>Eukaryota</taxon>
        <taxon>Metazoa</taxon>
        <taxon>Chordata</taxon>
        <taxon>Craniata</taxon>
        <taxon>Vertebrata</taxon>
        <taxon>Euteleostomi</taxon>
        <taxon>Actinopterygii</taxon>
        <taxon>Neopterygii</taxon>
        <taxon>Teleostei</taxon>
        <taxon>Ostariophysi</taxon>
        <taxon>Gymnotiformes</taxon>
        <taxon>Gymnotoidei</taxon>
        <taxon>Gymnotidae</taxon>
        <taxon>Electrophorus</taxon>
    </lineage>
</organism>
<proteinExistence type="inferred from homology"/>
<evidence type="ECO:0000256" key="5">
    <source>
        <dbReference type="ARBA" id="ARBA00023128"/>
    </source>
</evidence>
<feature type="signal peptide" evidence="8">
    <location>
        <begin position="1"/>
        <end position="21"/>
    </location>
</feature>
<evidence type="ECO:0000256" key="1">
    <source>
        <dbReference type="ARBA" id="ARBA00004173"/>
    </source>
</evidence>
<reference evidence="9 10" key="1">
    <citation type="submission" date="2020-05" db="EMBL/GenBank/DDBJ databases">
        <title>Electrophorus electricus (electric eel) genome, fEleEle1, primary haplotype.</title>
        <authorList>
            <person name="Myers G."/>
            <person name="Meyer A."/>
            <person name="Fedrigo O."/>
            <person name="Formenti G."/>
            <person name="Rhie A."/>
            <person name="Tracey A."/>
            <person name="Sims Y."/>
            <person name="Jarvis E.D."/>
        </authorList>
    </citation>
    <scope>NUCLEOTIDE SEQUENCE [LARGE SCALE GENOMIC DNA]</scope>
</reference>
<sequence length="150" mass="16511">MLARLAGVCLIACCRLNFISCIGCAKVFTNIVKAQCYGRDFHFISPTGALPVNSAATHQVSRCVKPSNVDLGLTRDGKTVVCFHPEPNISYEMTQPIPKVDPITASAETHDVVLKSRLSGAVLKEERGPTIEELSKMFYTTKHRWYPVGE</sequence>
<dbReference type="Proteomes" id="UP000314983">
    <property type="component" value="Chromosome 13"/>
</dbReference>
<evidence type="ECO:0000256" key="6">
    <source>
        <dbReference type="ARBA" id="ARBA00023274"/>
    </source>
</evidence>
<accession>A0AAY5F195</accession>
<comment type="similarity">
    <text evidence="2">Belongs to the mitochondrion-specific ribosomal protein mL42 family.</text>
</comment>
<dbReference type="PANTHER" id="PTHR13450">
    <property type="entry name" value="MITOCHONDRIAL 39S RIBOSOMAL PROTEIN L42"/>
    <property type="match status" value="1"/>
</dbReference>
<comment type="subcellular location">
    <subcellularLocation>
        <location evidence="1">Mitochondrion</location>
    </subcellularLocation>
</comment>
<keyword evidence="10" id="KW-1185">Reference proteome</keyword>
<evidence type="ECO:0000256" key="7">
    <source>
        <dbReference type="ARBA" id="ARBA00035189"/>
    </source>
</evidence>
<dbReference type="AlphaFoldDB" id="A0AAY5F195"/>
<reference evidence="9" key="2">
    <citation type="submission" date="2025-08" db="UniProtKB">
        <authorList>
            <consortium name="Ensembl"/>
        </authorList>
    </citation>
    <scope>IDENTIFICATION</scope>
</reference>
<reference evidence="9" key="3">
    <citation type="submission" date="2025-09" db="UniProtKB">
        <authorList>
            <consortium name="Ensembl"/>
        </authorList>
    </citation>
    <scope>IDENTIFICATION</scope>
</reference>
<keyword evidence="6" id="KW-0687">Ribonucleoprotein</keyword>
<dbReference type="Ensembl" id="ENSEEET00000057960.1">
    <property type="protein sequence ID" value="ENSEEEP00000062811.1"/>
    <property type="gene ID" value="ENSEEEG00000008265.2"/>
</dbReference>
<evidence type="ECO:0000256" key="8">
    <source>
        <dbReference type="SAM" id="SignalP"/>
    </source>
</evidence>
<gene>
    <name evidence="9" type="primary">mrpl42</name>
</gene>
<dbReference type="Pfam" id="PF10210">
    <property type="entry name" value="MRP-S32"/>
    <property type="match status" value="1"/>
</dbReference>
<evidence type="ECO:0000256" key="4">
    <source>
        <dbReference type="ARBA" id="ARBA00022980"/>
    </source>
</evidence>
<protein>
    <recommendedName>
        <fullName evidence="7">Large ribosomal subunit protein mL42</fullName>
    </recommendedName>
</protein>